<name>A0A8I1MD90_9BACI</name>
<evidence type="ECO:0000259" key="1">
    <source>
        <dbReference type="Pfam" id="PF14080"/>
    </source>
</evidence>
<dbReference type="InterPro" id="IPR025357">
    <property type="entry name" value="DUF4261"/>
</dbReference>
<comment type="caution">
    <text evidence="2">The sequence shown here is derived from an EMBL/GenBank/DDBJ whole genome shotgun (WGS) entry which is preliminary data.</text>
</comment>
<evidence type="ECO:0000313" key="3">
    <source>
        <dbReference type="Proteomes" id="UP000664578"/>
    </source>
</evidence>
<protein>
    <submittedName>
        <fullName evidence="2">DUF4261 domain-containing protein</fullName>
    </submittedName>
</protein>
<dbReference type="RefSeq" id="WP_206782202.1">
    <property type="nucleotide sequence ID" value="NZ_CM125968.1"/>
</dbReference>
<reference evidence="2" key="1">
    <citation type="submission" date="2020-12" db="EMBL/GenBank/DDBJ databases">
        <title>PHA producing bacteria isolated from mangrove.</title>
        <authorList>
            <person name="Zheng W."/>
            <person name="Yu S."/>
            <person name="Huang Y."/>
        </authorList>
    </citation>
    <scope>NUCLEOTIDE SEQUENCE</scope>
    <source>
        <strain evidence="2">GN22-4</strain>
    </source>
</reference>
<sequence>MDLPKIILGIPGNWISRNDFKDKMARNGNGYIYMGNHIGYLDNPKEFYEVDISEPNPYIAEFMDINGNGLFDVEDIEQIKAHKSIVYLISEGGSLEKIHYLMEAASAVLSSGGIAVNVESSGRSCTKKAWIDATHSKDITKLFSTFIQMSRQGETFYTTGMHSFGLRDLKTSIEGISGREVATLFRVFCLYNLDEQPIIKDGETFSLDQNSPVYLLKQENCTMFEEDDPFYNPYGVWNLVRHHRPENK</sequence>
<dbReference type="AlphaFoldDB" id="A0A8I1MD90"/>
<dbReference type="EMBL" id="JAEMWV010000002">
    <property type="protein sequence ID" value="MBN8250797.1"/>
    <property type="molecule type" value="Genomic_DNA"/>
</dbReference>
<gene>
    <name evidence="2" type="ORF">JF537_04285</name>
</gene>
<feature type="domain" description="DUF4261" evidence="1">
    <location>
        <begin position="157"/>
        <end position="239"/>
    </location>
</feature>
<evidence type="ECO:0000313" key="2">
    <source>
        <dbReference type="EMBL" id="MBN8250797.1"/>
    </source>
</evidence>
<accession>A0A8I1MD90</accession>
<organism evidence="2 3">
    <name type="scientific">Priestia flexa</name>
    <dbReference type="NCBI Taxonomy" id="86664"/>
    <lineage>
        <taxon>Bacteria</taxon>
        <taxon>Bacillati</taxon>
        <taxon>Bacillota</taxon>
        <taxon>Bacilli</taxon>
        <taxon>Bacillales</taxon>
        <taxon>Bacillaceae</taxon>
        <taxon>Priestia</taxon>
    </lineage>
</organism>
<dbReference type="Proteomes" id="UP000664578">
    <property type="component" value="Unassembled WGS sequence"/>
</dbReference>
<proteinExistence type="predicted"/>
<dbReference type="Pfam" id="PF14080">
    <property type="entry name" value="DUF4261"/>
    <property type="match status" value="1"/>
</dbReference>